<sequence length="268" mass="30509">MKSVFIPKYIQQYLNKDHSEANFQKIRAAYARLSKDKEPEVSVVMPAYNEEENIVQTLSSLCHNETSRAVEILVVNNNSKDKTEELIKACGVNYILETTQGITPARNCGLAKARGKYILNADADTIYPKDWIEEMVKPLANNDKVAITYGIFSFIPIGSTGRITYYFYEWFAELTRFYNTKFKSQAVNVYGFNSGFRKEQGLQVDGFNHPPGTNEDGYLALKLTGKGFGKMHRVSGSNAIVWTTDRRIQIDGGLWKGTWKRLKRVFNL</sequence>
<dbReference type="PANTHER" id="PTHR43630">
    <property type="entry name" value="POLY-BETA-1,6-N-ACETYL-D-GLUCOSAMINE SYNTHASE"/>
    <property type="match status" value="1"/>
</dbReference>
<keyword evidence="3 5" id="KW-0808">Transferase</keyword>
<keyword evidence="2" id="KW-0328">Glycosyltransferase</keyword>
<dbReference type="OrthoDB" id="1016922at2"/>
<keyword evidence="6" id="KW-1185">Reference proteome</keyword>
<accession>A0A3S2Y5S3</accession>
<dbReference type="Gene3D" id="3.90.550.10">
    <property type="entry name" value="Spore Coat Polysaccharide Biosynthesis Protein SpsA, Chain A"/>
    <property type="match status" value="1"/>
</dbReference>
<evidence type="ECO:0000256" key="1">
    <source>
        <dbReference type="ARBA" id="ARBA00006739"/>
    </source>
</evidence>
<gene>
    <name evidence="5" type="ORF">EOD41_01930</name>
</gene>
<evidence type="ECO:0000259" key="4">
    <source>
        <dbReference type="Pfam" id="PF00535"/>
    </source>
</evidence>
<evidence type="ECO:0000256" key="3">
    <source>
        <dbReference type="ARBA" id="ARBA00022679"/>
    </source>
</evidence>
<comment type="similarity">
    <text evidence="1">Belongs to the glycosyltransferase 2 family.</text>
</comment>
<evidence type="ECO:0000313" key="6">
    <source>
        <dbReference type="Proteomes" id="UP000282759"/>
    </source>
</evidence>
<protein>
    <submittedName>
        <fullName evidence="5">Glycosyltransferase family 2 protein</fullName>
    </submittedName>
</protein>
<dbReference type="Proteomes" id="UP000282759">
    <property type="component" value="Unassembled WGS sequence"/>
</dbReference>
<dbReference type="InterPro" id="IPR029044">
    <property type="entry name" value="Nucleotide-diphossugar_trans"/>
</dbReference>
<dbReference type="Pfam" id="PF00535">
    <property type="entry name" value="Glycos_transf_2"/>
    <property type="match status" value="1"/>
</dbReference>
<organism evidence="5 6">
    <name type="scientific">Mucilaginibacter limnophilus</name>
    <dbReference type="NCBI Taxonomy" id="1932778"/>
    <lineage>
        <taxon>Bacteria</taxon>
        <taxon>Pseudomonadati</taxon>
        <taxon>Bacteroidota</taxon>
        <taxon>Sphingobacteriia</taxon>
        <taxon>Sphingobacteriales</taxon>
        <taxon>Sphingobacteriaceae</taxon>
        <taxon>Mucilaginibacter</taxon>
    </lineage>
</organism>
<dbReference type="EMBL" id="SACK01000001">
    <property type="protein sequence ID" value="RVU02723.1"/>
    <property type="molecule type" value="Genomic_DNA"/>
</dbReference>
<dbReference type="AlphaFoldDB" id="A0A3S2Y5S3"/>
<dbReference type="InterPro" id="IPR001173">
    <property type="entry name" value="Glyco_trans_2-like"/>
</dbReference>
<dbReference type="GO" id="GO:0016757">
    <property type="term" value="F:glycosyltransferase activity"/>
    <property type="evidence" value="ECO:0007669"/>
    <property type="project" value="UniProtKB-KW"/>
</dbReference>
<proteinExistence type="inferred from homology"/>
<comment type="caution">
    <text evidence="5">The sequence shown here is derived from an EMBL/GenBank/DDBJ whole genome shotgun (WGS) entry which is preliminary data.</text>
</comment>
<evidence type="ECO:0000256" key="2">
    <source>
        <dbReference type="ARBA" id="ARBA00022676"/>
    </source>
</evidence>
<feature type="domain" description="Glycosyltransferase 2-like" evidence="4">
    <location>
        <begin position="42"/>
        <end position="198"/>
    </location>
</feature>
<evidence type="ECO:0000313" key="5">
    <source>
        <dbReference type="EMBL" id="RVU02723.1"/>
    </source>
</evidence>
<reference evidence="5 6" key="1">
    <citation type="submission" date="2019-01" db="EMBL/GenBank/DDBJ databases">
        <authorList>
            <person name="Chen W.-M."/>
        </authorList>
    </citation>
    <scope>NUCLEOTIDE SEQUENCE [LARGE SCALE GENOMIC DNA]</scope>
    <source>
        <strain evidence="5 6">YBJ-36</strain>
    </source>
</reference>
<dbReference type="CDD" id="cd00761">
    <property type="entry name" value="Glyco_tranf_GTA_type"/>
    <property type="match status" value="1"/>
</dbReference>
<dbReference type="RefSeq" id="WP_127703090.1">
    <property type="nucleotide sequence ID" value="NZ_SACK01000001.1"/>
</dbReference>
<dbReference type="SUPFAM" id="SSF53448">
    <property type="entry name" value="Nucleotide-diphospho-sugar transferases"/>
    <property type="match status" value="1"/>
</dbReference>
<dbReference type="PANTHER" id="PTHR43630:SF1">
    <property type="entry name" value="POLY-BETA-1,6-N-ACETYL-D-GLUCOSAMINE SYNTHASE"/>
    <property type="match status" value="1"/>
</dbReference>
<name>A0A3S2Y5S3_9SPHI</name>